<dbReference type="Proteomes" id="UP000662888">
    <property type="component" value="Chromosome"/>
</dbReference>
<dbReference type="EMBL" id="CP065053">
    <property type="protein sequence ID" value="QPI51351.1"/>
    <property type="molecule type" value="Genomic_DNA"/>
</dbReference>
<evidence type="ECO:0000313" key="3">
    <source>
        <dbReference type="EMBL" id="QPI51351.1"/>
    </source>
</evidence>
<proteinExistence type="predicted"/>
<reference evidence="3 4" key="1">
    <citation type="submission" date="2020-11" db="EMBL/GenBank/DDBJ databases">
        <authorList>
            <person name="Sun Q."/>
        </authorList>
    </citation>
    <scope>NUCLEOTIDE SEQUENCE [LARGE SCALE GENOMIC DNA]</scope>
    <source>
        <strain evidence="3 4">P8398</strain>
    </source>
</reference>
<evidence type="ECO:0000256" key="1">
    <source>
        <dbReference type="SAM" id="SignalP"/>
    </source>
</evidence>
<name>A0AA48WG15_9BURK</name>
<dbReference type="Pfam" id="PF07589">
    <property type="entry name" value="PEP-CTERM"/>
    <property type="match status" value="1"/>
</dbReference>
<sequence>MTNRGKSLLAVVCALACANPALAQIGARTSIGNVRYILTDLDPNDGIAPSLSPLASAPLAMTSLVTTETYDGLRHAYSPHSLEGDTPMAPVADAQSYLSAPDGRPLTQLDSAAKVEGGSLSGMTLETSAYNNASVGYLHVTSGAQVNMAPFILSPMTSITFSIDYAFDSAIAPLPDGLTYTQIYSSVAFTFVVTPPGDYIGVADGATYMYGENMQGTAGPGILNASYENRVANDMVSYVSFNSWTTATSNIPAPVPEPMTWAMLLAGLGIVVAARRRA</sequence>
<protein>
    <submittedName>
        <fullName evidence="3">PEP-CTERM sorting domain-containing protein</fullName>
    </submittedName>
</protein>
<evidence type="ECO:0000259" key="2">
    <source>
        <dbReference type="Pfam" id="PF07589"/>
    </source>
</evidence>
<feature type="signal peptide" evidence="1">
    <location>
        <begin position="1"/>
        <end position="23"/>
    </location>
</feature>
<dbReference type="NCBIfam" id="TIGR02595">
    <property type="entry name" value="PEP_CTERM"/>
    <property type="match status" value="1"/>
</dbReference>
<feature type="domain" description="Ice-binding protein C-terminal" evidence="2">
    <location>
        <begin position="254"/>
        <end position="277"/>
    </location>
</feature>
<keyword evidence="1" id="KW-0732">Signal</keyword>
<accession>A0AA48WG15</accession>
<keyword evidence="4" id="KW-1185">Reference proteome</keyword>
<organism evidence="3 4">
    <name type="scientific">Massilia antarctica</name>
    <dbReference type="NCBI Taxonomy" id="2765360"/>
    <lineage>
        <taxon>Bacteria</taxon>
        <taxon>Pseudomonadati</taxon>
        <taxon>Pseudomonadota</taxon>
        <taxon>Betaproteobacteria</taxon>
        <taxon>Burkholderiales</taxon>
        <taxon>Oxalobacteraceae</taxon>
        <taxon>Telluria group</taxon>
        <taxon>Massilia</taxon>
    </lineage>
</organism>
<gene>
    <name evidence="3" type="ORF">IV454_07475</name>
</gene>
<dbReference type="InterPro" id="IPR013424">
    <property type="entry name" value="Ice-binding_C"/>
</dbReference>
<evidence type="ECO:0000313" key="4">
    <source>
        <dbReference type="Proteomes" id="UP000662888"/>
    </source>
</evidence>
<feature type="chain" id="PRO_5045585962" evidence="1">
    <location>
        <begin position="24"/>
        <end position="278"/>
    </location>
</feature>
<dbReference type="RefSeq" id="WP_206090955.1">
    <property type="nucleotide sequence ID" value="NZ_CP065053.1"/>
</dbReference>